<evidence type="ECO:0000256" key="4">
    <source>
        <dbReference type="ARBA" id="ARBA00022989"/>
    </source>
</evidence>
<keyword evidence="4 6" id="KW-1133">Transmembrane helix</keyword>
<dbReference type="PANTHER" id="PTHR10010">
    <property type="entry name" value="SOLUTE CARRIER FAMILY 34 SODIUM PHOSPHATE , MEMBER 2-RELATED"/>
    <property type="match status" value="1"/>
</dbReference>
<organism evidence="7 8">
    <name type="scientific">Marinobacter psychrophilus</name>
    <dbReference type="NCBI Taxonomy" id="330734"/>
    <lineage>
        <taxon>Bacteria</taxon>
        <taxon>Pseudomonadati</taxon>
        <taxon>Pseudomonadota</taxon>
        <taxon>Gammaproteobacteria</taxon>
        <taxon>Pseudomonadales</taxon>
        <taxon>Marinobacteraceae</taxon>
        <taxon>Marinobacter</taxon>
    </lineage>
</organism>
<proteinExistence type="predicted"/>
<keyword evidence="2" id="KW-1003">Cell membrane</keyword>
<feature type="transmembrane region" description="Helical" evidence="6">
    <location>
        <begin position="128"/>
        <end position="146"/>
    </location>
</feature>
<name>A0A0H4I6I0_9GAMM</name>
<feature type="transmembrane region" description="Helical" evidence="6">
    <location>
        <begin position="193"/>
        <end position="214"/>
    </location>
</feature>
<evidence type="ECO:0000313" key="8">
    <source>
        <dbReference type="Proteomes" id="UP000036406"/>
    </source>
</evidence>
<feature type="transmembrane region" description="Helical" evidence="6">
    <location>
        <begin position="28"/>
        <end position="47"/>
    </location>
</feature>
<dbReference type="InterPro" id="IPR003841">
    <property type="entry name" value="Na/Pi_transpt"/>
</dbReference>
<feature type="transmembrane region" description="Helical" evidence="6">
    <location>
        <begin position="68"/>
        <end position="94"/>
    </location>
</feature>
<feature type="transmembrane region" description="Helical" evidence="6">
    <location>
        <begin position="152"/>
        <end position="172"/>
    </location>
</feature>
<keyword evidence="3 6" id="KW-0812">Transmembrane</keyword>
<evidence type="ECO:0000256" key="5">
    <source>
        <dbReference type="ARBA" id="ARBA00023136"/>
    </source>
</evidence>
<dbReference type="PATRIC" id="fig|330734.3.peg.2913"/>
<dbReference type="NCBIfam" id="NF037997">
    <property type="entry name" value="Na_Pi_symport"/>
    <property type="match status" value="1"/>
</dbReference>
<dbReference type="Proteomes" id="UP000036406">
    <property type="component" value="Chromosome"/>
</dbReference>
<feature type="transmembrane region" description="Helical" evidence="6">
    <location>
        <begin position="307"/>
        <end position="326"/>
    </location>
</feature>
<reference evidence="7 8" key="1">
    <citation type="submission" date="2015-05" db="EMBL/GenBank/DDBJ databases">
        <title>Complete genome of Marinobacter psychrophilus strain 20041T isolated from sea-ice of the Canadian Basin.</title>
        <authorList>
            <person name="Song L."/>
            <person name="Ren L."/>
            <person name="Yu Y."/>
            <person name="Wang X."/>
        </authorList>
    </citation>
    <scope>NUCLEOTIDE SEQUENCE [LARGE SCALE GENOMIC DNA]</scope>
    <source>
        <strain evidence="7 8">20041</strain>
    </source>
</reference>
<evidence type="ECO:0000256" key="3">
    <source>
        <dbReference type="ARBA" id="ARBA00022692"/>
    </source>
</evidence>
<evidence type="ECO:0000256" key="2">
    <source>
        <dbReference type="ARBA" id="ARBA00022475"/>
    </source>
</evidence>
<dbReference type="GO" id="GO:0005436">
    <property type="term" value="F:sodium:phosphate symporter activity"/>
    <property type="evidence" value="ECO:0007669"/>
    <property type="project" value="InterPro"/>
</dbReference>
<dbReference type="EMBL" id="CP011494">
    <property type="protein sequence ID" value="AKO53370.1"/>
    <property type="molecule type" value="Genomic_DNA"/>
</dbReference>
<feature type="transmembrane region" description="Helical" evidence="6">
    <location>
        <begin position="100"/>
        <end position="121"/>
    </location>
</feature>
<dbReference type="Pfam" id="PF02690">
    <property type="entry name" value="Na_Pi_cotrans"/>
    <property type="match status" value="2"/>
</dbReference>
<sequence>MNYRQLVFAGILSFLAFALWASPEFKHIAAGVAIFLFGMLSLENGFRQFTGGFLENVLRRTTDTIPKSLGFGIVSTAIMQSSSLVSVITISFVSAGLLPLITGIGIIFGANLGTTTGAWLFATIGMKMSLSAFALPMLVFGVVLNFQQPRALKAIGAILAGLGFLFLGIDFMKEGFVSYQSAIDLREYAMTGITGLLIYTGLGVLATVIMQSSHATLALTLAGLATGQITYENALALAIGANIGTTVTALTGGLGANIVGKRLAGAHLLFNMATAVIALILIEPLRWSVDLLSALMSIAEDDYTVKLAMFHTLFNCLGVAVMLPLISQMASALERWLPEKAGEAAAEPKYLNPAAMDSPDSANAAVRREVWHLFDQAFVILAHGLHLHREQIRNCDDLEATINNSRERIDIDIDLVYRQRVKRLYNAILDFISGRMTRISSASSTESLYRLQHAAGEMVEAIKHVKHLRKNLTVYMVADNTAIRREYNDLRLRVAMVLRETHRFYTGKFDDASTAILELDEIAVRARVDRESMVARVTKLLGAKRIDSAMATSLLNDSAYASETVDAILTGTRALLTATDVEAARTAEALSVSDAGQADIIV</sequence>
<accession>A0A0H4I6I0</accession>
<evidence type="ECO:0000256" key="6">
    <source>
        <dbReference type="SAM" id="Phobius"/>
    </source>
</evidence>
<dbReference type="GO" id="GO:0044341">
    <property type="term" value="P:sodium-dependent phosphate transport"/>
    <property type="evidence" value="ECO:0007669"/>
    <property type="project" value="InterPro"/>
</dbReference>
<gene>
    <name evidence="7" type="ORF">ABA45_13875</name>
</gene>
<dbReference type="KEGG" id="mpq:ABA45_13875"/>
<comment type="subcellular location">
    <subcellularLocation>
        <location evidence="1">Cell membrane</location>
        <topology evidence="1">Multi-pass membrane protein</topology>
    </subcellularLocation>
</comment>
<dbReference type="PANTHER" id="PTHR10010:SF46">
    <property type="entry name" value="SODIUM-DEPENDENT PHOSPHATE TRANSPORT PROTEIN 2B"/>
    <property type="match status" value="1"/>
</dbReference>
<dbReference type="GO" id="GO:0005886">
    <property type="term" value="C:plasma membrane"/>
    <property type="evidence" value="ECO:0007669"/>
    <property type="project" value="UniProtKB-SubCell"/>
</dbReference>
<dbReference type="AlphaFoldDB" id="A0A0H4I6I0"/>
<feature type="transmembrane region" description="Helical" evidence="6">
    <location>
        <begin position="234"/>
        <end position="256"/>
    </location>
</feature>
<dbReference type="RefSeq" id="WP_048387036.1">
    <property type="nucleotide sequence ID" value="NZ_CP011494.1"/>
</dbReference>
<keyword evidence="8" id="KW-1185">Reference proteome</keyword>
<evidence type="ECO:0000256" key="1">
    <source>
        <dbReference type="ARBA" id="ARBA00004651"/>
    </source>
</evidence>
<evidence type="ECO:0000313" key="7">
    <source>
        <dbReference type="EMBL" id="AKO53370.1"/>
    </source>
</evidence>
<keyword evidence="5 6" id="KW-0472">Membrane</keyword>
<protein>
    <submittedName>
        <fullName evidence="7">Sodium:phosphate symporter</fullName>
    </submittedName>
</protein>
<feature type="transmembrane region" description="Helical" evidence="6">
    <location>
        <begin position="268"/>
        <end position="287"/>
    </location>
</feature>
<dbReference type="STRING" id="330734.ABA45_13875"/>